<feature type="compositionally biased region" description="Low complexity" evidence="1">
    <location>
        <begin position="29"/>
        <end position="39"/>
    </location>
</feature>
<dbReference type="InterPro" id="IPR012939">
    <property type="entry name" value="Glyco_hydro_92"/>
</dbReference>
<dbReference type="InterPro" id="IPR008928">
    <property type="entry name" value="6-hairpin_glycosidase_sf"/>
</dbReference>
<feature type="compositionally biased region" description="Polar residues" evidence="1">
    <location>
        <begin position="46"/>
        <end position="64"/>
    </location>
</feature>
<evidence type="ECO:0000313" key="5">
    <source>
        <dbReference type="Proteomes" id="UP001596523"/>
    </source>
</evidence>
<keyword evidence="4" id="KW-0378">Hydrolase</keyword>
<dbReference type="NCBIfam" id="TIGR01180">
    <property type="entry name" value="aman2_put"/>
    <property type="match status" value="1"/>
</dbReference>
<dbReference type="PROSITE" id="PS50022">
    <property type="entry name" value="FA58C_3"/>
    <property type="match status" value="1"/>
</dbReference>
<sequence>MKSQARRRSRQRPLAAVPVAALVLVAAAQGAATAEPQAPRADREFTSSFEAGQTAPDWNSTAETTPDGKKKASGVDGAYSSGIPGNVTDRVSEVRASDENTGSGEIKENLTDGEATSKWLAFAPTAWIEYDLAEPVKVTKYALTSANDHPERDPKDWTLKGSTDGKEWKTLDSRPAESFDKRFQTKVYDFTNDTAYAHYRLEITANNGADDATQLSDLQISDGRSDQPAPEDMLALVDRGPSGSPTAKAGAGFTGKRALRYAGTHKPDGRAYSYNKVFDVDVAIARDTELSYRVFPSMPEPAPDLGYAATHVSVDLAFTDGTYLSDLGATDRHGGPLTPQGQAAAKRLYANQWNHVASGIGRVAAGKTVDRILVAYDSPKGPAKFRGWVDDVALKQVKPERPKAHPSDYASTTRGTNSSGGFSRGNTFPATAVPHGFNFWTPVTNAGSLSWLYDYARGNNADNLPTVQAFSASHEPSPWMGERQTFQVLPSAASGTPDLDRKKRALPFEHDNEVARPHYYGVEFENGIKAEMTPTDHAAMMRFSYPGDDTSVLFDNVSDKAGLTLDKDKGVVTGYSDVKSGLSTGATRLFVYGTFDKPVSGGGSQGVKGHLRFDAGKDRQVTLRLATSLLSIDQAKANLDREIPEGTSFERVRSAAQKQWDALLGKVEVEGATPDQLTTLYSSLYRLYLYPNSGFEQVRTDKGLVNRYASPFSPQTGPDTPTHTGAKIVDGKVYVNNGFWDTYRTTWPAYSFLTPKKAGELVDGFVQQYKDGGWISRWSSPGYADLMTGTSSDVAFADAYVKGVDFDAKSAYDAALKNATVVPPSSGVGRKGMETSPFLGYASTETHEGLSWSLEGCLNDYGIAQMGRALYEKTGEKRYKEESEYFLDRARNYVKLFDSKAGAGQGSPGFFQGRDLKGDWRVESSKYDPRIWGHDYTETNGWGYAFTAPQDSRGLANLYGGRDGLGKKLDTYFSTPETASPEFAGSYGGVIHEMTEARDVRMGMYGHSNQVAHHATYMYNAASQPWKTQEKVREVLSRLYTGSEIGQGYHGDEDNGEQSAWYLFSALGFYPLVMGSGEYAIGSPQFTKATVHLDGGRKLVVKAPKNSAGNIYVQGLKVNGKRWTSTALPHKEIARGGTLEFDMGPKPSRWGTGKDAAPVSITRDDKVPAPREDAVKGEGPLFDNSSKTDAEVASVNLPVAGGTRAVQYTLTASDRSKAPEGWVLEGSADGDKWTVLDERDGQSFAWDHQTRVFSVSDPGAYRHYRLVPSGAATLAEVELISE</sequence>
<comment type="caution">
    <text evidence="4">The sequence shown here is derived from an EMBL/GenBank/DDBJ whole genome shotgun (WGS) entry which is preliminary data.</text>
</comment>
<dbReference type="Pfam" id="PF07971">
    <property type="entry name" value="Glyco_hydro_92"/>
    <property type="match status" value="1"/>
</dbReference>
<dbReference type="Pfam" id="PF17678">
    <property type="entry name" value="Glyco_hydro_92N"/>
    <property type="match status" value="1"/>
</dbReference>
<keyword evidence="5" id="KW-1185">Reference proteome</keyword>
<dbReference type="Gene3D" id="2.70.98.10">
    <property type="match status" value="1"/>
</dbReference>
<evidence type="ECO:0000256" key="2">
    <source>
        <dbReference type="SAM" id="SignalP"/>
    </source>
</evidence>
<dbReference type="PANTHER" id="PTHR12143:SF43">
    <property type="entry name" value="PUTATIVE-RELATED"/>
    <property type="match status" value="1"/>
</dbReference>
<accession>A0ABW2J9Y8</accession>
<keyword evidence="2" id="KW-0732">Signal</keyword>
<dbReference type="InterPro" id="IPR005887">
    <property type="entry name" value="GH92_a_mannosidase_put"/>
</dbReference>
<feature type="domain" description="F5/8 type C" evidence="3">
    <location>
        <begin position="76"/>
        <end position="180"/>
    </location>
</feature>
<dbReference type="Gene3D" id="3.30.2080.10">
    <property type="entry name" value="GH92 mannosidase domain"/>
    <property type="match status" value="1"/>
</dbReference>
<dbReference type="Gene3D" id="2.60.120.260">
    <property type="entry name" value="Galactose-binding domain-like"/>
    <property type="match status" value="2"/>
</dbReference>
<dbReference type="InterPro" id="IPR014718">
    <property type="entry name" value="GH-type_carb-bd"/>
</dbReference>
<feature type="signal peptide" evidence="2">
    <location>
        <begin position="1"/>
        <end position="34"/>
    </location>
</feature>
<dbReference type="EC" id="3.2.1.-" evidence="4"/>
<dbReference type="Gene3D" id="1.20.1050.60">
    <property type="entry name" value="alpha-1,2-mannosidase"/>
    <property type="match status" value="1"/>
</dbReference>
<feature type="region of interest" description="Disordered" evidence="1">
    <location>
        <begin position="399"/>
        <end position="423"/>
    </location>
</feature>
<dbReference type="InterPro" id="IPR008979">
    <property type="entry name" value="Galactose-bd-like_sf"/>
</dbReference>
<evidence type="ECO:0000256" key="1">
    <source>
        <dbReference type="SAM" id="MobiDB-lite"/>
    </source>
</evidence>
<dbReference type="InterPro" id="IPR000421">
    <property type="entry name" value="FA58C"/>
</dbReference>
<dbReference type="Pfam" id="PF00754">
    <property type="entry name" value="F5_F8_type_C"/>
    <property type="match status" value="1"/>
</dbReference>
<dbReference type="SUPFAM" id="SSF49785">
    <property type="entry name" value="Galactose-binding domain-like"/>
    <property type="match status" value="1"/>
</dbReference>
<gene>
    <name evidence="4" type="ORF">ACFQVC_01130</name>
</gene>
<dbReference type="Proteomes" id="UP001596523">
    <property type="component" value="Unassembled WGS sequence"/>
</dbReference>
<dbReference type="InterPro" id="IPR050883">
    <property type="entry name" value="PNGase"/>
</dbReference>
<proteinExistence type="predicted"/>
<dbReference type="SUPFAM" id="SSF48208">
    <property type="entry name" value="Six-hairpin glycosidases"/>
    <property type="match status" value="1"/>
</dbReference>
<protein>
    <submittedName>
        <fullName evidence="4">GH92 family glycosyl hydrolase</fullName>
        <ecNumber evidence="4">3.2.1.-</ecNumber>
    </submittedName>
</protein>
<dbReference type="GO" id="GO:0016798">
    <property type="term" value="F:hydrolase activity, acting on glycosyl bonds"/>
    <property type="evidence" value="ECO:0007669"/>
    <property type="project" value="UniProtKB-KW"/>
</dbReference>
<evidence type="ECO:0000313" key="4">
    <source>
        <dbReference type="EMBL" id="MFC7302818.1"/>
    </source>
</evidence>
<dbReference type="RefSeq" id="WP_381825400.1">
    <property type="nucleotide sequence ID" value="NZ_JBHTCF010000001.1"/>
</dbReference>
<evidence type="ECO:0000259" key="3">
    <source>
        <dbReference type="PROSITE" id="PS50022"/>
    </source>
</evidence>
<dbReference type="InterPro" id="IPR041371">
    <property type="entry name" value="GH92_N"/>
</dbReference>
<dbReference type="Gene3D" id="1.20.1610.10">
    <property type="entry name" value="alpha-1,2-mannosidases domains"/>
    <property type="match status" value="1"/>
</dbReference>
<keyword evidence="4" id="KW-0326">Glycosidase</keyword>
<name>A0ABW2J9Y8_9ACTN</name>
<feature type="compositionally biased region" description="Basic and acidic residues" evidence="1">
    <location>
        <begin position="1167"/>
        <end position="1176"/>
    </location>
</feature>
<dbReference type="EMBL" id="JBHTCF010000001">
    <property type="protein sequence ID" value="MFC7302818.1"/>
    <property type="molecule type" value="Genomic_DNA"/>
</dbReference>
<feature type="region of interest" description="Disordered" evidence="1">
    <location>
        <begin position="1167"/>
        <end position="1186"/>
    </location>
</feature>
<reference evidence="5" key="1">
    <citation type="journal article" date="2019" name="Int. J. Syst. Evol. Microbiol.">
        <title>The Global Catalogue of Microorganisms (GCM) 10K type strain sequencing project: providing services to taxonomists for standard genome sequencing and annotation.</title>
        <authorList>
            <consortium name="The Broad Institute Genomics Platform"/>
            <consortium name="The Broad Institute Genome Sequencing Center for Infectious Disease"/>
            <person name="Wu L."/>
            <person name="Ma J."/>
        </authorList>
    </citation>
    <scope>NUCLEOTIDE SEQUENCE [LARGE SCALE GENOMIC DNA]</scope>
    <source>
        <strain evidence="5">SYNS20</strain>
    </source>
</reference>
<feature type="compositionally biased region" description="Polar residues" evidence="1">
    <location>
        <begin position="409"/>
        <end position="423"/>
    </location>
</feature>
<dbReference type="PANTHER" id="PTHR12143">
    <property type="entry name" value="PEPTIDE N-GLYCANASE PNGASE -RELATED"/>
    <property type="match status" value="1"/>
</dbReference>
<feature type="chain" id="PRO_5045339094" evidence="2">
    <location>
        <begin position="35"/>
        <end position="1282"/>
    </location>
</feature>
<feature type="region of interest" description="Disordered" evidence="1">
    <location>
        <begin position="29"/>
        <end position="110"/>
    </location>
</feature>
<organism evidence="4 5">
    <name type="scientific">Streptomyces monticola</name>
    <dbReference type="NCBI Taxonomy" id="2666263"/>
    <lineage>
        <taxon>Bacteria</taxon>
        <taxon>Bacillati</taxon>
        <taxon>Actinomycetota</taxon>
        <taxon>Actinomycetes</taxon>
        <taxon>Kitasatosporales</taxon>
        <taxon>Streptomycetaceae</taxon>
        <taxon>Streptomyces</taxon>
    </lineage>
</organism>